<dbReference type="EMBL" id="JAUSVL010000001">
    <property type="protein sequence ID" value="MDQ0289793.1"/>
    <property type="molecule type" value="Genomic_DNA"/>
</dbReference>
<evidence type="ECO:0000313" key="1">
    <source>
        <dbReference type="EMBL" id="MDQ0289793.1"/>
    </source>
</evidence>
<name>A0AAE3VGD4_9BACT</name>
<dbReference type="InterPro" id="IPR012337">
    <property type="entry name" value="RNaseH-like_sf"/>
</dbReference>
<evidence type="ECO:0008006" key="4">
    <source>
        <dbReference type="Google" id="ProtNLM"/>
    </source>
</evidence>
<dbReference type="Proteomes" id="UP001238163">
    <property type="component" value="Unassembled WGS sequence"/>
</dbReference>
<gene>
    <name evidence="1" type="ORF">J3R75_001900</name>
    <name evidence="2" type="ORF">J3R75_003755</name>
</gene>
<keyword evidence="3" id="KW-1185">Reference proteome</keyword>
<dbReference type="AlphaFoldDB" id="A0AAE3VGD4"/>
<protein>
    <recommendedName>
        <fullName evidence="4">Transposase</fullName>
    </recommendedName>
</protein>
<organism evidence="1 3">
    <name type="scientific">Oligosphaera ethanolica</name>
    <dbReference type="NCBI Taxonomy" id="760260"/>
    <lineage>
        <taxon>Bacteria</taxon>
        <taxon>Pseudomonadati</taxon>
        <taxon>Lentisphaerota</taxon>
        <taxon>Oligosphaeria</taxon>
        <taxon>Oligosphaerales</taxon>
        <taxon>Oligosphaeraceae</taxon>
        <taxon>Oligosphaera</taxon>
    </lineage>
</organism>
<evidence type="ECO:0000313" key="3">
    <source>
        <dbReference type="Proteomes" id="UP001238163"/>
    </source>
</evidence>
<reference evidence="1" key="1">
    <citation type="submission" date="2023-07" db="EMBL/GenBank/DDBJ databases">
        <title>Genomic Encyclopedia of Type Strains, Phase IV (KMG-IV): sequencing the most valuable type-strain genomes for metagenomic binning, comparative biology and taxonomic classification.</title>
        <authorList>
            <person name="Goeker M."/>
        </authorList>
    </citation>
    <scope>NUCLEOTIDE SEQUENCE</scope>
    <source>
        <strain evidence="1">DSM 24202</strain>
    </source>
</reference>
<evidence type="ECO:0000313" key="2">
    <source>
        <dbReference type="EMBL" id="MDQ0291648.1"/>
    </source>
</evidence>
<dbReference type="RefSeq" id="WP_307261246.1">
    <property type="nucleotide sequence ID" value="NZ_JAUSVL010000001.1"/>
</dbReference>
<dbReference type="SUPFAM" id="SSF53098">
    <property type="entry name" value="Ribonuclease H-like"/>
    <property type="match status" value="1"/>
</dbReference>
<dbReference type="EMBL" id="JAUSVL010000001">
    <property type="protein sequence ID" value="MDQ0291648.1"/>
    <property type="molecule type" value="Genomic_DNA"/>
</dbReference>
<comment type="caution">
    <text evidence="1">The sequence shown here is derived from an EMBL/GenBank/DDBJ whole genome shotgun (WGS) entry which is preliminary data.</text>
</comment>
<sequence length="396" mass="44479">MDNIGSLCGSPAPAVARGETINYYLAGLAEHWLADVLEHTVFNLLKAKRLEVCRERLADTILVAADGTGLTSTTRPIAHSTTRHHGDGTLAYHAYVLLLSFVSPHGIILPFMREFVENGDDYEPEFQKQDCELKAQTKAFALLKKNHPMLRLTVLLDALSLNYDMMDMFRHYGWHFCISHAEDKVPGLRDQLAKKLAAGEFRTTVQEIPGKNGKTIQTYRAVDIKYAFGKGREPGAIAVPVTYVEMKRVILDDNNQEVESKKYSRVTSHVIKTPNQMVTFFEDIGCTRWVEENQGFNEMKNLGLNIEHAYGTKGEALKNHFTLQMIAFCIMQLAGKTNLIELVARDVNGGGNVSGSLRIIFKSLAATARAFLNNLKNQALRLLEDYSSWRIRWLTG</sequence>
<proteinExistence type="predicted"/>
<accession>A0AAE3VGD4</accession>